<evidence type="ECO:0000256" key="11">
    <source>
        <dbReference type="ARBA" id="ARBA00038053"/>
    </source>
</evidence>
<keyword evidence="4 18" id="KW-0812">Transmembrane</keyword>
<dbReference type="PANTHER" id="PTHR30474:SF2">
    <property type="entry name" value="PEPTIDOGLYCAN GLYCOSYLTRANSFERASE FTSW-RELATED"/>
    <property type="match status" value="1"/>
</dbReference>
<feature type="transmembrane region" description="Helical" evidence="18">
    <location>
        <begin position="114"/>
        <end position="135"/>
    </location>
</feature>
<keyword evidence="8 18" id="KW-0472">Membrane</keyword>
<comment type="subcellular location">
    <subcellularLocation>
        <location evidence="1">Membrane</location>
        <topology evidence="1">Multi-pass membrane protein</topology>
    </subcellularLocation>
</comment>
<keyword evidence="6" id="KW-0573">Peptidoglycan synthesis</keyword>
<evidence type="ECO:0000256" key="4">
    <source>
        <dbReference type="ARBA" id="ARBA00022692"/>
    </source>
</evidence>
<keyword evidence="3" id="KW-0808">Transferase</keyword>
<feature type="transmembrane region" description="Helical" evidence="18">
    <location>
        <begin position="389"/>
        <end position="412"/>
    </location>
</feature>
<evidence type="ECO:0000256" key="1">
    <source>
        <dbReference type="ARBA" id="ARBA00004141"/>
    </source>
</evidence>
<protein>
    <recommendedName>
        <fullName evidence="12">Probable peptidoglycan glycosyltransferase FtsW</fullName>
        <ecNumber evidence="14">2.4.99.28</ecNumber>
    </recommendedName>
    <alternativeName>
        <fullName evidence="13">Cell division protein FtsW</fullName>
    </alternativeName>
    <alternativeName>
        <fullName evidence="10">Cell wall polymerase</fullName>
    </alternativeName>
    <alternativeName>
        <fullName evidence="9">Peptidoglycan polymerase</fullName>
    </alternativeName>
</protein>
<dbReference type="EC" id="2.4.99.28" evidence="14"/>
<feature type="transmembrane region" description="Helical" evidence="18">
    <location>
        <begin position="223"/>
        <end position="242"/>
    </location>
</feature>
<gene>
    <name evidence="19" type="primary">spoVE</name>
    <name evidence="19" type="ORF">F130042H8_21360</name>
</gene>
<feature type="transmembrane region" description="Helical" evidence="18">
    <location>
        <begin position="180"/>
        <end position="203"/>
    </location>
</feature>
<proteinExistence type="inferred from homology"/>
<dbReference type="PANTHER" id="PTHR30474">
    <property type="entry name" value="CELL CYCLE PROTEIN"/>
    <property type="match status" value="1"/>
</dbReference>
<feature type="region of interest" description="Disordered" evidence="17">
    <location>
        <begin position="1"/>
        <end position="106"/>
    </location>
</feature>
<organism evidence="19 20">
    <name type="scientific">Enterocloster alcoholdehydrogenati</name>
    <dbReference type="NCBI Taxonomy" id="2547410"/>
    <lineage>
        <taxon>Bacteria</taxon>
        <taxon>Bacillati</taxon>
        <taxon>Bacillota</taxon>
        <taxon>Clostridia</taxon>
        <taxon>Lachnospirales</taxon>
        <taxon>Lachnospiraceae</taxon>
        <taxon>Enterocloster</taxon>
    </lineage>
</organism>
<evidence type="ECO:0000256" key="15">
    <source>
        <dbReference type="ARBA" id="ARBA00049902"/>
    </source>
</evidence>
<feature type="compositionally biased region" description="Polar residues" evidence="17">
    <location>
        <begin position="42"/>
        <end position="63"/>
    </location>
</feature>
<evidence type="ECO:0000256" key="10">
    <source>
        <dbReference type="ARBA" id="ARBA00033270"/>
    </source>
</evidence>
<feature type="transmembrane region" description="Helical" evidence="18">
    <location>
        <begin position="155"/>
        <end position="173"/>
    </location>
</feature>
<evidence type="ECO:0000256" key="2">
    <source>
        <dbReference type="ARBA" id="ARBA00022676"/>
    </source>
</evidence>
<dbReference type="InterPro" id="IPR001182">
    <property type="entry name" value="FtsW/RodA"/>
</dbReference>
<accession>A0ABQ0AYG5</accession>
<evidence type="ECO:0000256" key="7">
    <source>
        <dbReference type="ARBA" id="ARBA00022989"/>
    </source>
</evidence>
<evidence type="ECO:0000256" key="12">
    <source>
        <dbReference type="ARBA" id="ARBA00041185"/>
    </source>
</evidence>
<feature type="transmembrane region" description="Helical" evidence="18">
    <location>
        <begin position="254"/>
        <end position="287"/>
    </location>
</feature>
<evidence type="ECO:0000256" key="8">
    <source>
        <dbReference type="ARBA" id="ARBA00023136"/>
    </source>
</evidence>
<evidence type="ECO:0000256" key="16">
    <source>
        <dbReference type="ARBA" id="ARBA00049966"/>
    </source>
</evidence>
<feature type="transmembrane region" description="Helical" evidence="18">
    <location>
        <begin position="418"/>
        <end position="443"/>
    </location>
</feature>
<comment type="catalytic activity">
    <reaction evidence="15">
        <text>[GlcNAc-(1-&gt;4)-Mur2Ac(oyl-L-Ala-gamma-D-Glu-L-Lys-D-Ala-D-Ala)](n)-di-trans,octa-cis-undecaprenyl diphosphate + beta-D-GlcNAc-(1-&gt;4)-Mur2Ac(oyl-L-Ala-gamma-D-Glu-L-Lys-D-Ala-D-Ala)-di-trans,octa-cis-undecaprenyl diphosphate = [GlcNAc-(1-&gt;4)-Mur2Ac(oyl-L-Ala-gamma-D-Glu-L-Lys-D-Ala-D-Ala)](n+1)-di-trans,octa-cis-undecaprenyl diphosphate + di-trans,octa-cis-undecaprenyl diphosphate + H(+)</text>
        <dbReference type="Rhea" id="RHEA:23708"/>
        <dbReference type="Rhea" id="RHEA-COMP:9602"/>
        <dbReference type="Rhea" id="RHEA-COMP:9603"/>
        <dbReference type="ChEBI" id="CHEBI:15378"/>
        <dbReference type="ChEBI" id="CHEBI:58405"/>
        <dbReference type="ChEBI" id="CHEBI:60033"/>
        <dbReference type="ChEBI" id="CHEBI:78435"/>
        <dbReference type="EC" id="2.4.99.28"/>
    </reaction>
</comment>
<evidence type="ECO:0000256" key="6">
    <source>
        <dbReference type="ARBA" id="ARBA00022984"/>
    </source>
</evidence>
<feature type="transmembrane region" description="Helical" evidence="18">
    <location>
        <begin position="293"/>
        <end position="318"/>
    </location>
</feature>
<evidence type="ECO:0000256" key="3">
    <source>
        <dbReference type="ARBA" id="ARBA00022679"/>
    </source>
</evidence>
<evidence type="ECO:0000256" key="18">
    <source>
        <dbReference type="SAM" id="Phobius"/>
    </source>
</evidence>
<keyword evidence="7 18" id="KW-1133">Transmembrane helix</keyword>
<name>A0ABQ0AYG5_9FIRM</name>
<feature type="transmembrane region" description="Helical" evidence="18">
    <location>
        <begin position="455"/>
        <end position="476"/>
    </location>
</feature>
<keyword evidence="5" id="KW-0133">Cell shape</keyword>
<keyword evidence="20" id="KW-1185">Reference proteome</keyword>
<evidence type="ECO:0000256" key="13">
    <source>
        <dbReference type="ARBA" id="ARBA00041418"/>
    </source>
</evidence>
<dbReference type="Proteomes" id="UP001600894">
    <property type="component" value="Unassembled WGS sequence"/>
</dbReference>
<evidence type="ECO:0000256" key="17">
    <source>
        <dbReference type="SAM" id="MobiDB-lite"/>
    </source>
</evidence>
<evidence type="ECO:0000256" key="9">
    <source>
        <dbReference type="ARBA" id="ARBA00032370"/>
    </source>
</evidence>
<dbReference type="EMBL" id="BAABXL010000001">
    <property type="protein sequence ID" value="GAA6269076.1"/>
    <property type="molecule type" value="Genomic_DNA"/>
</dbReference>
<comment type="function">
    <text evidence="16">Peptidoglycan polymerase that is essential for cell division.</text>
</comment>
<evidence type="ECO:0000313" key="19">
    <source>
        <dbReference type="EMBL" id="GAA6269076.1"/>
    </source>
</evidence>
<evidence type="ECO:0000256" key="14">
    <source>
        <dbReference type="ARBA" id="ARBA00044770"/>
    </source>
</evidence>
<dbReference type="Pfam" id="PF01098">
    <property type="entry name" value="FTSW_RODA_SPOVE"/>
    <property type="match status" value="1"/>
</dbReference>
<evidence type="ECO:0000313" key="20">
    <source>
        <dbReference type="Proteomes" id="UP001600894"/>
    </source>
</evidence>
<evidence type="ECO:0000256" key="5">
    <source>
        <dbReference type="ARBA" id="ARBA00022960"/>
    </source>
</evidence>
<comment type="similarity">
    <text evidence="11">Belongs to the SEDS family. FtsW subfamily.</text>
</comment>
<sequence>MAGNKRRTGRPGGMTGTAPARVPARHNTAERRRTQSGKRQAVSGNVRQEGNRQVSEGQKQTAQRPRPAADRRPDLGYSAAGNRKKARPAQSYESRDARAYQPQNPPKKKKVRRFYDLTLVLIVVALTVFGLVMIYSASSYTAQISEEFGNNSAYFMRRQGIIAAGGFVLMLFISKMDYHWLYRLAVPSYALSYVLMILVSIVGKDVNGKKRWLGVGPFSFQPAEFAKIALIIMLAAVITKLGGKINQWKTMGKVFLLALAIAAVVALNNLSTGIILAGIGFVVLFVACKVKWPFFAAGGLALGTLAAAGPIGTFLLNIHLLQPYQFRRIEAWLNPELDPEGKSFQVLQGLYAIGSGGLMGQGLGESIQKLGFLPESQNDMIFAIICEELGLFGAVAVIMLFLLMIYRFVMIANDAPDLFGALLVVGIMGHIAIQVILNIAVVTNTIPNTGITLPFISYGGTSVLFLMVEMGIVLSVSNQIKAVV</sequence>
<comment type="caution">
    <text evidence="19">The sequence shown here is derived from an EMBL/GenBank/DDBJ whole genome shotgun (WGS) entry which is preliminary data.</text>
</comment>
<keyword evidence="2" id="KW-0328">Glycosyltransferase</keyword>
<reference evidence="19 20" key="1">
    <citation type="submission" date="2024-04" db="EMBL/GenBank/DDBJ databases">
        <title>Defined microbial consortia suppress multidrug-resistant proinflammatory Enterobacteriaceae via ecological control.</title>
        <authorList>
            <person name="Furuichi M."/>
            <person name="Kawaguchi T."/>
            <person name="Pust M."/>
            <person name="Yasuma K."/>
            <person name="Plichta D."/>
            <person name="Hasegawa N."/>
            <person name="Ohya T."/>
            <person name="Bhattarai S."/>
            <person name="Sasajima S."/>
            <person name="Aoto Y."/>
            <person name="Tuganbaev T."/>
            <person name="Yaginuma M."/>
            <person name="Ueda M."/>
            <person name="Okahashi N."/>
            <person name="Amafuji K."/>
            <person name="Kiridooshi Y."/>
            <person name="Sugita K."/>
            <person name="Strazar M."/>
            <person name="Skelly A."/>
            <person name="Suda W."/>
            <person name="Hattori M."/>
            <person name="Nakamoto N."/>
            <person name="Caballero S."/>
            <person name="Norman J."/>
            <person name="Olle B."/>
            <person name="Tanoue T."/>
            <person name="Arita M."/>
            <person name="Bucci V."/>
            <person name="Atarashi K."/>
            <person name="Xavier R."/>
            <person name="Honda K."/>
        </authorList>
    </citation>
    <scope>NUCLEOTIDE SEQUENCE [LARGE SCALE GENOMIC DNA]</scope>
    <source>
        <strain evidence="20">f13</strain>
    </source>
</reference>